<reference evidence="7" key="2">
    <citation type="submission" date="2020-05" db="UniProtKB">
        <authorList>
            <consortium name="Ensembl"/>
        </authorList>
    </citation>
    <scope>IDENTIFICATION</scope>
</reference>
<dbReference type="CDD" id="cd12248">
    <property type="entry name" value="RRM_RBM44"/>
    <property type="match status" value="1"/>
</dbReference>
<evidence type="ECO:0000256" key="2">
    <source>
        <dbReference type="ARBA" id="ARBA00022771"/>
    </source>
</evidence>
<dbReference type="FunCoup" id="A0A6I8SDK0">
    <property type="interactions" value="192"/>
</dbReference>
<dbReference type="InterPro" id="IPR056870">
    <property type="entry name" value="TTC3/DZIP3/RBM44-like_helical"/>
</dbReference>
<keyword evidence="2" id="KW-0863">Zinc-finger</keyword>
<evidence type="ECO:0000259" key="6">
    <source>
        <dbReference type="PROSITE" id="PS50102"/>
    </source>
</evidence>
<sequence>MQQPVILNNFTFHNGDYNCFPGKYALPTTPRNMVMHFHDEVASSYLPVYKLQGLNICRGGLQNCHQMYFPVANDCATVGSSVTFPSFPVQDTFHQSIPAQNEFLYSNAGLGSSLPAEKLDLNPAETTCQSCKEKKREILSRQVADIVSQHGCLEVNSKEILGWYIMLSEEDRRIIKESGSLHRFLQDNTSVLQVKDKWVMLKGFLCKNLKKYSAKGHSLNKANQGTFHCVWSCENCGFINSLDMAVCKQCHSAAKQLEQSSVRADDFANSGSKIGDLTVDKNLTQTKSRSKTAVCSELMFCTSNIENFVSEENCQKKANTLYGGSQNPTAFEQKKIETCILKKASKGIQESDATKPVQLMDDHKLKEKYVISNTSTFRSIERIYATVGKLQENPADVQTDTWDTEKWEDFVLAPDSRHLFQSEPHRKSPSIFSYSEVESLDILSEKEKPPGPHQYPYEKPNNSILHQHKENVPNAWDVLEDSGITGDQVLCNESGCKECHEDLGQKEKPSLLQKYLTDYIKKDVSQECLPGDNFDDFFSVRSSSCCSICSNSSLPFSLDDLNDTEYCCFEEAVDGHSIQALNTLSKKPECMVSATSSSGSATFIPSTMVSEGVNTEVTGLNIPGLEEARANSKRTVSSNTVPSWILSCVTEEKESQTINTETQHVSVNTDLSLAFCSTTAQNILNERAGDSCGKDGLAVNWKAKSRDELMRRVLKTELQLLNTQRMFCRQLCCQAHQRSLEKQCALSLNGASFEQLTETSPLNLASVFSEVEEIYEKMKARILSGVALEDMVPLSAQLTKVDIAAEYPDFQPNVEVFKSICDGFVDKNKDTLISSLQAQDQSIKQKDNSPTLDATEDWFDAQENITVECPKDLSECIKELDKKEDVSEDKNAVIVMSSDLSKKETKKSASSQSRCVYVHVGNIAHSVTEENLLMHFEKYHVCKVFLQKLSMKSSYAVLTFDDASQAQAAVKEMDGKDLSGRKIKVRYIKESQDTVIEVFQTLIPDSTKTENQRPMVFASKPSSKNIDTRPILSKATPASRAEPQKTLSYKKPEDIAWNTQNYGRPVSQTVPYCAPPTSPNIFPPVPPWMAPSLLSSLVTFNSMHNPWIFTYSGPQYPPLYPPHAPVCAPFPPQASYMQAKSVQNSLGTITMNEKNDVCGSTKPSEPKKVSSKGSNILSSSVNNLMQMTQSLKEVPVSRAATVAAPVKMGTAQTEGPPFASNASSPKTKAPAKTTPAVLGKPSSADHLRVQSLDPISVATTEMTKTVEVTQISSTTVPLRAPSFLPLTVTIPKQGSSDTNHHYTEPLSDSPSAPTGHSSLNHPVNASVAFKISSKPVSATKRDQFHIDEELKVLPELDLSSELPVNIIPNRLNLSSFDRLMTRLTALHPEVSSDEIVSTLQELRASRGGFLSGLSIEYLVRKVSSMLTNKPKV</sequence>
<dbReference type="Pfam" id="PF24812">
    <property type="entry name" value="WHD_TTC3"/>
    <property type="match status" value="1"/>
</dbReference>
<gene>
    <name evidence="7" type="primary">rbm44</name>
</gene>
<reference evidence="7" key="1">
    <citation type="journal article" date="2010" name="Science">
        <title>The genome of the Western clawed frog Xenopus tropicalis.</title>
        <authorList>
            <person name="Hellsten U."/>
            <person name="Harland R.M."/>
            <person name="Gilchrist M.J."/>
            <person name="Hendrix D."/>
            <person name="Jurka J."/>
            <person name="Kapitonov V."/>
            <person name="Ovcharenko I."/>
            <person name="Putnam N.H."/>
            <person name="Shu S."/>
            <person name="Taher L."/>
            <person name="Blitz I.L."/>
            <person name="Blumberg B."/>
            <person name="Dichmann D.S."/>
            <person name="Dubchak I."/>
            <person name="Amaya E."/>
            <person name="Detter J.C."/>
            <person name="Fletcher R."/>
            <person name="Gerhard D.S."/>
            <person name="Goodstein D."/>
            <person name="Graves T."/>
            <person name="Grigoriev I.V."/>
            <person name="Grimwood J."/>
            <person name="Kawashima T."/>
            <person name="Lindquist E."/>
            <person name="Lucas S.M."/>
            <person name="Mead P.E."/>
            <person name="Mitros T."/>
            <person name="Ogino H."/>
            <person name="Ohta Y."/>
            <person name="Poliakov A.V."/>
            <person name="Pollet N."/>
            <person name="Robert J."/>
            <person name="Salamov A."/>
            <person name="Sater A.K."/>
            <person name="Schmutz J."/>
            <person name="Terry A."/>
            <person name="Vize P.D."/>
            <person name="Warren W.C."/>
            <person name="Wells D."/>
            <person name="Wills A."/>
            <person name="Wilson R.K."/>
            <person name="Zimmerman L.B."/>
            <person name="Zorn A.M."/>
            <person name="Grainger R."/>
            <person name="Grammer T."/>
            <person name="Khokha M.K."/>
            <person name="Richardson P.M."/>
            <person name="Rokhsar D.S."/>
        </authorList>
    </citation>
    <scope>NUCLEOTIDE SEQUENCE [LARGE SCALE GENOMIC DNA]</scope>
    <source>
        <strain evidence="7">Nigerian</strain>
    </source>
</reference>
<name>A0A6I8SDK0_XENTR</name>
<dbReference type="InterPro" id="IPR012677">
    <property type="entry name" value="Nucleotide-bd_a/b_plait_sf"/>
</dbReference>
<dbReference type="GO" id="GO:0008270">
    <property type="term" value="F:zinc ion binding"/>
    <property type="evidence" value="ECO:0007669"/>
    <property type="project" value="UniProtKB-KW"/>
</dbReference>
<keyword evidence="3" id="KW-0862">Zinc</keyword>
<dbReference type="Pfam" id="PF00076">
    <property type="entry name" value="RRM_1"/>
    <property type="match status" value="1"/>
</dbReference>
<evidence type="ECO:0000256" key="4">
    <source>
        <dbReference type="PROSITE-ProRule" id="PRU00176"/>
    </source>
</evidence>
<keyword evidence="4" id="KW-0694">RNA-binding</keyword>
<dbReference type="PROSITE" id="PS01358">
    <property type="entry name" value="ZF_RANBP2_1"/>
    <property type="match status" value="1"/>
</dbReference>
<dbReference type="InterPro" id="IPR035979">
    <property type="entry name" value="RBD_domain_sf"/>
</dbReference>
<dbReference type="InParanoid" id="A0A6I8SDK0"/>
<dbReference type="InterPro" id="IPR056871">
    <property type="entry name" value="WH_TTC3"/>
</dbReference>
<evidence type="ECO:0000313" key="7">
    <source>
        <dbReference type="Ensembl" id="ENSXETP00000091320"/>
    </source>
</evidence>
<dbReference type="GeneTree" id="ENSGT00940000177452"/>
<feature type="region of interest" description="Disordered" evidence="5">
    <location>
        <begin position="1291"/>
        <end position="1320"/>
    </location>
</feature>
<protein>
    <submittedName>
        <fullName evidence="7">RNA binding motif protein 44</fullName>
    </submittedName>
</protein>
<dbReference type="Pfam" id="PF24905">
    <property type="entry name" value="TTC3_9th"/>
    <property type="match status" value="1"/>
</dbReference>
<feature type="region of interest" description="Disordered" evidence="5">
    <location>
        <begin position="1156"/>
        <end position="1175"/>
    </location>
</feature>
<dbReference type="PROSITE" id="PS50102">
    <property type="entry name" value="RRM"/>
    <property type="match status" value="1"/>
</dbReference>
<feature type="compositionally biased region" description="Low complexity" evidence="5">
    <location>
        <begin position="1219"/>
        <end position="1236"/>
    </location>
</feature>
<dbReference type="Bgee" id="ENSXETG00000041199">
    <property type="expression patterns" value="Expressed in testis and 8 other cell types or tissues"/>
</dbReference>
<dbReference type="PANTHER" id="PTHR17550">
    <property type="entry name" value="E3 UBIQUITIN-PROTEIN LIGASE TTC3"/>
    <property type="match status" value="1"/>
</dbReference>
<feature type="compositionally biased region" description="Polar residues" evidence="5">
    <location>
        <begin position="1306"/>
        <end position="1320"/>
    </location>
</feature>
<dbReference type="InterPro" id="IPR001876">
    <property type="entry name" value="Znf_RanBP2"/>
</dbReference>
<evidence type="ECO:0000256" key="5">
    <source>
        <dbReference type="SAM" id="MobiDB-lite"/>
    </source>
</evidence>
<proteinExistence type="predicted"/>
<keyword evidence="1" id="KW-0479">Metal-binding</keyword>
<evidence type="ECO:0000256" key="1">
    <source>
        <dbReference type="ARBA" id="ARBA00022723"/>
    </source>
</evidence>
<organism evidence="7">
    <name type="scientific">Xenopus tropicalis</name>
    <name type="common">Western clawed frog</name>
    <name type="synonym">Silurana tropicalis</name>
    <dbReference type="NCBI Taxonomy" id="8364"/>
    <lineage>
        <taxon>Eukaryota</taxon>
        <taxon>Metazoa</taxon>
        <taxon>Chordata</taxon>
        <taxon>Craniata</taxon>
        <taxon>Vertebrata</taxon>
        <taxon>Euteleostomi</taxon>
        <taxon>Amphibia</taxon>
        <taxon>Batrachia</taxon>
        <taxon>Anura</taxon>
        <taxon>Pipoidea</taxon>
        <taxon>Pipidae</taxon>
        <taxon>Xenopodinae</taxon>
        <taxon>Xenopus</taxon>
        <taxon>Silurana</taxon>
    </lineage>
</organism>
<dbReference type="SUPFAM" id="SSF54928">
    <property type="entry name" value="RNA-binding domain, RBD"/>
    <property type="match status" value="1"/>
</dbReference>
<dbReference type="SMART" id="SM00360">
    <property type="entry name" value="RRM"/>
    <property type="match status" value="1"/>
</dbReference>
<dbReference type="Ensembl" id="ENSXETT00000084662">
    <property type="protein sequence ID" value="ENSXETP00000091320"/>
    <property type="gene ID" value="ENSXETG00000041199"/>
</dbReference>
<dbReference type="InterPro" id="IPR000504">
    <property type="entry name" value="RRM_dom"/>
</dbReference>
<feature type="region of interest" description="Disordered" evidence="5">
    <location>
        <begin position="1210"/>
        <end position="1245"/>
    </location>
</feature>
<feature type="domain" description="RRM" evidence="6">
    <location>
        <begin position="916"/>
        <end position="990"/>
    </location>
</feature>
<evidence type="ECO:0000256" key="3">
    <source>
        <dbReference type="ARBA" id="ARBA00022833"/>
    </source>
</evidence>
<dbReference type="PANTHER" id="PTHR17550:SF7">
    <property type="entry name" value="RNA-BINDING PROTEIN 44"/>
    <property type="match status" value="1"/>
</dbReference>
<dbReference type="Gene3D" id="3.30.70.330">
    <property type="match status" value="1"/>
</dbReference>
<accession>A0A6I8SDK0</accession>
<dbReference type="GO" id="GO:0003723">
    <property type="term" value="F:RNA binding"/>
    <property type="evidence" value="ECO:0007669"/>
    <property type="project" value="UniProtKB-UniRule"/>
</dbReference>